<protein>
    <submittedName>
        <fullName evidence="1">Uncharacterized protein</fullName>
    </submittedName>
</protein>
<dbReference type="EMBL" id="CP028918">
    <property type="protein sequence ID" value="AWB48874.1"/>
    <property type="molecule type" value="Genomic_DNA"/>
</dbReference>
<evidence type="ECO:0000313" key="1">
    <source>
        <dbReference type="EMBL" id="AWB48874.1"/>
    </source>
</evidence>
<accession>A0A2S0UM19</accession>
<evidence type="ECO:0000313" key="2">
    <source>
        <dbReference type="Proteomes" id="UP000244496"/>
    </source>
</evidence>
<proteinExistence type="predicted"/>
<dbReference type="KEGG" id="geh:HYN69_10505"/>
<organism evidence="1 2">
    <name type="scientific">Paragemmobacter aquarius</name>
    <dbReference type="NCBI Taxonomy" id="2169400"/>
    <lineage>
        <taxon>Bacteria</taxon>
        <taxon>Pseudomonadati</taxon>
        <taxon>Pseudomonadota</taxon>
        <taxon>Alphaproteobacteria</taxon>
        <taxon>Rhodobacterales</taxon>
        <taxon>Paracoccaceae</taxon>
        <taxon>Paragemmobacter</taxon>
    </lineage>
</organism>
<gene>
    <name evidence="1" type="ORF">HYN69_10505</name>
</gene>
<keyword evidence="2" id="KW-1185">Reference proteome</keyword>
<sequence length="82" mass="8126">MSFKPVWLNVCSCKYDVAELRDGPGGWRVVCDPELGGCGAEGGAEASPALAVATWNGGGGSAAGLALTAAAARRAMAEGVSE</sequence>
<dbReference type="AlphaFoldDB" id="A0A2S0UM19"/>
<reference evidence="1 2" key="1">
    <citation type="submission" date="2018-04" db="EMBL/GenBank/DDBJ databases">
        <title>Genome sequencing of Gemmobacter.</title>
        <authorList>
            <person name="Yi H."/>
            <person name="Baek M.-G."/>
        </authorList>
    </citation>
    <scope>NUCLEOTIDE SEQUENCE [LARGE SCALE GENOMIC DNA]</scope>
    <source>
        <strain evidence="1 2">HYN0069</strain>
    </source>
</reference>
<dbReference type="Proteomes" id="UP000244496">
    <property type="component" value="Chromosome"/>
</dbReference>
<name>A0A2S0UM19_9RHOB</name>